<evidence type="ECO:0000313" key="2">
    <source>
        <dbReference type="Proteomes" id="UP000298327"/>
    </source>
</evidence>
<dbReference type="EMBL" id="SEOQ01001022">
    <property type="protein sequence ID" value="TFY54476.1"/>
    <property type="molecule type" value="Genomic_DNA"/>
</dbReference>
<sequence>MQSLYSSTKARLQDFLRRFCLLHNRPGFSYEGRRIRGPASLQPPFTGPNKASQPTLFKAAYRLVFPPSSLDLRPPPSPAGSAFYSTSFGVDDALSTSFLELSSRLRLSFPFACSLLPPSTPSFNDMFQASSTYRPPNLARRVRRSSPQLFKHKHKLQPLKVPRSKSSTACDVCVSFFHRRRSTHPPRQKLLDPIDDKSLLNISPARRDRHPSPQLPKYPSLYFNASTCQGQGCENMWMIAKVCRPELTLAGKGRDGEDGSRGLDGTEGRFKSQLLRYASMQIERVWFVVRSLSTSAFTTARPASPRYDSDDINARRLSSPSFPIDLALSSPVLDPLLPPSPSPLSRHPPPPIPLPFILTFVILMPLTRLTPTL</sequence>
<dbReference type="AlphaFoldDB" id="A0A4Y9XWG9"/>
<comment type="caution">
    <text evidence="1">The sequence shown here is derived from an EMBL/GenBank/DDBJ whole genome shotgun (WGS) entry which is preliminary data.</text>
</comment>
<reference evidence="1 2" key="1">
    <citation type="submission" date="2019-02" db="EMBL/GenBank/DDBJ databases">
        <title>Genome sequencing of the rare red list fungi Dentipellis fragilis.</title>
        <authorList>
            <person name="Buettner E."/>
            <person name="Kellner H."/>
        </authorList>
    </citation>
    <scope>NUCLEOTIDE SEQUENCE [LARGE SCALE GENOMIC DNA]</scope>
    <source>
        <strain evidence="1 2">DSM 105465</strain>
    </source>
</reference>
<proteinExistence type="predicted"/>
<gene>
    <name evidence="1" type="ORF">EVG20_g9686</name>
</gene>
<organism evidence="1 2">
    <name type="scientific">Dentipellis fragilis</name>
    <dbReference type="NCBI Taxonomy" id="205917"/>
    <lineage>
        <taxon>Eukaryota</taxon>
        <taxon>Fungi</taxon>
        <taxon>Dikarya</taxon>
        <taxon>Basidiomycota</taxon>
        <taxon>Agaricomycotina</taxon>
        <taxon>Agaricomycetes</taxon>
        <taxon>Russulales</taxon>
        <taxon>Hericiaceae</taxon>
        <taxon>Dentipellis</taxon>
    </lineage>
</organism>
<keyword evidence="2" id="KW-1185">Reference proteome</keyword>
<evidence type="ECO:0000313" key="1">
    <source>
        <dbReference type="EMBL" id="TFY54476.1"/>
    </source>
</evidence>
<feature type="non-terminal residue" evidence="1">
    <location>
        <position position="373"/>
    </location>
</feature>
<protein>
    <submittedName>
        <fullName evidence="1">Uncharacterized protein</fullName>
    </submittedName>
</protein>
<accession>A0A4Y9XWG9</accession>
<dbReference type="Proteomes" id="UP000298327">
    <property type="component" value="Unassembled WGS sequence"/>
</dbReference>
<name>A0A4Y9XWG9_9AGAM</name>